<dbReference type="PROSITE" id="PS00039">
    <property type="entry name" value="DEAD_ATP_HELICASE"/>
    <property type="match status" value="1"/>
</dbReference>
<dbReference type="GO" id="GO:0005730">
    <property type="term" value="C:nucleolus"/>
    <property type="evidence" value="ECO:0007669"/>
    <property type="project" value="UniProtKB-SubCell"/>
</dbReference>
<dbReference type="EMBL" id="JAAAIP010000133">
    <property type="protein sequence ID" value="KAG0324877.1"/>
    <property type="molecule type" value="Genomic_DNA"/>
</dbReference>
<comment type="subcellular location">
    <subcellularLocation>
        <location evidence="1">Nucleus</location>
        <location evidence="1">Nucleolus</location>
    </subcellularLocation>
</comment>
<dbReference type="PROSITE" id="PS51195">
    <property type="entry name" value="Q_MOTIF"/>
    <property type="match status" value="1"/>
</dbReference>
<evidence type="ECO:0000256" key="7">
    <source>
        <dbReference type="ARBA" id="ARBA00022840"/>
    </source>
</evidence>
<evidence type="ECO:0000313" key="15">
    <source>
        <dbReference type="EMBL" id="KAG0324877.1"/>
    </source>
</evidence>
<evidence type="ECO:0000256" key="10">
    <source>
        <dbReference type="RuleBase" id="RU365068"/>
    </source>
</evidence>
<dbReference type="AlphaFoldDB" id="A0A9P6UXW2"/>
<keyword evidence="4 10" id="KW-0547">Nucleotide-binding</keyword>
<dbReference type="SMART" id="SM00487">
    <property type="entry name" value="DEXDc"/>
    <property type="match status" value="1"/>
</dbReference>
<feature type="compositionally biased region" description="Acidic residues" evidence="11">
    <location>
        <begin position="723"/>
        <end position="734"/>
    </location>
</feature>
<comment type="catalytic activity">
    <reaction evidence="10">
        <text>ATP + H2O = ADP + phosphate + H(+)</text>
        <dbReference type="Rhea" id="RHEA:13065"/>
        <dbReference type="ChEBI" id="CHEBI:15377"/>
        <dbReference type="ChEBI" id="CHEBI:15378"/>
        <dbReference type="ChEBI" id="CHEBI:30616"/>
        <dbReference type="ChEBI" id="CHEBI:43474"/>
        <dbReference type="ChEBI" id="CHEBI:456216"/>
        <dbReference type="EC" id="3.6.4.13"/>
    </reaction>
</comment>
<dbReference type="GO" id="GO:0006364">
    <property type="term" value="P:rRNA processing"/>
    <property type="evidence" value="ECO:0007669"/>
    <property type="project" value="UniProtKB-KW"/>
</dbReference>
<sequence length="1228" mass="136748">MPAQSKKGKPAASMVRKDKRLSEKQELEQLEQRCQHPIIGTDQMQQFNELPISQKTLSGLKRANFIKMTDIQRKALPLSLCGKDILGAAKTGSGKTLAFIVPVIETLYRQKWGPMDGLGALVISPTRELAVQIFEVLRKVGREHSFSAGLIIGGKDWKMERELISKMNILICTPGRLLQHMDQSAGFDCDHLQVLVLDEADRILDMGFKKTVNAIVANLPRQRQTMLFSATQTSSVKDLARLSLKDPEYVAVHEKAEHSTPKNLAQYYMVVPLEQKLDVMFNFIKTHLTAKGIVFLSSCKQVRFVFETFCKLHPGVPLLHLYGKQKQQKRAETYAKFAAQKAAYMFCTDIAARGLDFAAVNWVIQLDCPEDPETYIHRVGRTARYEASGQAMLMLCASEEAGMIQGLERVKVPIQEVKLKKDAKDVKSEPIQKQMQRLCFNDPEIKYLGQKAFISYMRSVYLQKDKTVFDVNALPAEAFAASLGLPGAPKIKFVAKSKAKNAARGNQKKSSDDEESDQDAEEEEDEEEEKSKIKALDAKKKSKREVVPEEEEETTETAGSKQPKSKIEKMFNRKNQSVLAEHYTRLVDHESDAKQNKNGADAEDDEDDFLTIKRVNHSLGDEIPEDQPLPMSKRQQKMSKIERLKNQSTGNKLVFDEEGQAHEIYELEDEASFHAKGDASSQQKAFLEKEKKVMDRADVLDKSTAKDKLREKKLRRKQREREEAEMDDESDEGETVVTLGAPDDSGDDYDMDQDDGDNSYGSGSEGRSDNEEETPKKRGWWQDKADADEAKKKRKVVEVDVPQTLQEQEALALKLLGIYTKSVPTFLQPNTVRSSRAAIFDDDFEHSRHRHSGRATGHSQHGESEDDEDHDESRLILERLYGQLQGAIEIQDSDMTTRSTNDDTMTDQQIGSAYASEQQQDDEDGQVEAMEFRLFASQDTPTVIVLDQKEVEIIHVHRERPDLDESAGSERMRQITEAAIDAATVLEQAKVPWPRTFFAHKVIHVPRKQIVPPKTIKKSKRKREWEKKIQAGLIDQATIDSTARKVKVSESWGQPFVMRKGLDRNTIDAGTSTAVTAKTHSASRGGGRGGRGGRGASGAARGARGRGGSISGANNNAASLHHGKRENDEGSTSTSVTTKKRRTEDGDTMNSKSEKKLGPVSVSTTAASPSTVSAPALEPAGGTTAAKTATPPPKSFTKQAKAALPPKKPKASKQVSKLDNIMAILTGK</sequence>
<feature type="compositionally biased region" description="Basic and acidic residues" evidence="11">
    <location>
        <begin position="766"/>
        <end position="791"/>
    </location>
</feature>
<comment type="function">
    <text evidence="10">RNA helicase.</text>
</comment>
<keyword evidence="6 10" id="KW-0347">Helicase</keyword>
<feature type="region of interest" description="Disordered" evidence="11">
    <location>
        <begin position="1072"/>
        <end position="1215"/>
    </location>
</feature>
<dbReference type="InterPro" id="IPR018555">
    <property type="entry name" value="C630.06c-like"/>
</dbReference>
<keyword evidence="3" id="KW-0698">rRNA processing</keyword>
<dbReference type="InterPro" id="IPR027417">
    <property type="entry name" value="P-loop_NTPase"/>
</dbReference>
<evidence type="ECO:0000256" key="8">
    <source>
        <dbReference type="ARBA" id="ARBA00022884"/>
    </source>
</evidence>
<evidence type="ECO:0000313" key="16">
    <source>
        <dbReference type="Proteomes" id="UP000738325"/>
    </source>
</evidence>
<dbReference type="GO" id="GO:0005524">
    <property type="term" value="F:ATP binding"/>
    <property type="evidence" value="ECO:0007669"/>
    <property type="project" value="UniProtKB-UniRule"/>
</dbReference>
<comment type="domain">
    <text evidence="10">The Q motif is unique to and characteristic of the DEAD box family of RNA helicases and controls ATP binding and hydrolysis.</text>
</comment>
<evidence type="ECO:0000256" key="11">
    <source>
        <dbReference type="SAM" id="MobiDB-lite"/>
    </source>
</evidence>
<keyword evidence="8 10" id="KW-0694">RNA-binding</keyword>
<dbReference type="Proteomes" id="UP000738325">
    <property type="component" value="Unassembled WGS sequence"/>
</dbReference>
<feature type="compositionally biased region" description="Basic and acidic residues" evidence="11">
    <location>
        <begin position="529"/>
        <end position="547"/>
    </location>
</feature>
<feature type="region of interest" description="Disordered" evidence="11">
    <location>
        <begin position="689"/>
        <end position="797"/>
    </location>
</feature>
<dbReference type="InterPro" id="IPR025313">
    <property type="entry name" value="SPB4-like_CTE"/>
</dbReference>
<gene>
    <name evidence="15" type="primary">DBP4</name>
    <name evidence="15" type="ORF">BGZ99_001343</name>
</gene>
<dbReference type="SMART" id="SM00490">
    <property type="entry name" value="HELICc"/>
    <property type="match status" value="1"/>
</dbReference>
<dbReference type="InterPro" id="IPR000629">
    <property type="entry name" value="RNA-helicase_DEAD-box_CS"/>
</dbReference>
<keyword evidence="2" id="KW-0690">Ribosome biogenesis</keyword>
<feature type="region of interest" description="Disordered" evidence="11">
    <location>
        <begin position="499"/>
        <end position="652"/>
    </location>
</feature>
<dbReference type="PROSITE" id="PS51192">
    <property type="entry name" value="HELICASE_ATP_BIND_1"/>
    <property type="match status" value="1"/>
</dbReference>
<dbReference type="PANTHER" id="PTHR24031">
    <property type="entry name" value="RNA HELICASE"/>
    <property type="match status" value="1"/>
</dbReference>
<dbReference type="GO" id="GO:0003724">
    <property type="term" value="F:RNA helicase activity"/>
    <property type="evidence" value="ECO:0007669"/>
    <property type="project" value="UniProtKB-EC"/>
</dbReference>
<evidence type="ECO:0000259" key="12">
    <source>
        <dbReference type="PROSITE" id="PS51192"/>
    </source>
</evidence>
<dbReference type="Pfam" id="PF00271">
    <property type="entry name" value="Helicase_C"/>
    <property type="match status" value="1"/>
</dbReference>
<evidence type="ECO:0000256" key="4">
    <source>
        <dbReference type="ARBA" id="ARBA00022741"/>
    </source>
</evidence>
<feature type="compositionally biased region" description="Basic and acidic residues" evidence="11">
    <location>
        <begin position="689"/>
        <end position="710"/>
    </location>
</feature>
<dbReference type="CDD" id="cd17941">
    <property type="entry name" value="DEADc_DDX10"/>
    <property type="match status" value="1"/>
</dbReference>
<feature type="compositionally biased region" description="Gly residues" evidence="11">
    <location>
        <begin position="1084"/>
        <end position="1096"/>
    </location>
</feature>
<dbReference type="Pfam" id="PF00270">
    <property type="entry name" value="DEAD"/>
    <property type="match status" value="1"/>
</dbReference>
<dbReference type="SMART" id="SM01178">
    <property type="entry name" value="DUF4217"/>
    <property type="match status" value="1"/>
</dbReference>
<dbReference type="InterPro" id="IPR001650">
    <property type="entry name" value="Helicase_C-like"/>
</dbReference>
<reference evidence="15" key="1">
    <citation type="journal article" date="2020" name="Fungal Divers.">
        <title>Resolving the Mortierellaceae phylogeny through synthesis of multi-gene phylogenetics and phylogenomics.</title>
        <authorList>
            <person name="Vandepol N."/>
            <person name="Liber J."/>
            <person name="Desiro A."/>
            <person name="Na H."/>
            <person name="Kennedy M."/>
            <person name="Barry K."/>
            <person name="Grigoriev I.V."/>
            <person name="Miller A.N."/>
            <person name="O'Donnell K."/>
            <person name="Stajich J.E."/>
            <person name="Bonito G."/>
        </authorList>
    </citation>
    <scope>NUCLEOTIDE SEQUENCE</scope>
    <source>
        <strain evidence="15">REB-010B</strain>
    </source>
</reference>
<dbReference type="Gene3D" id="3.40.50.300">
    <property type="entry name" value="P-loop containing nucleotide triphosphate hydrolases"/>
    <property type="match status" value="2"/>
</dbReference>
<evidence type="ECO:0000256" key="5">
    <source>
        <dbReference type="ARBA" id="ARBA00022801"/>
    </source>
</evidence>
<accession>A0A9P6UXW2</accession>
<feature type="compositionally biased region" description="Low complexity" evidence="11">
    <location>
        <begin position="1159"/>
        <end position="1189"/>
    </location>
</feature>
<feature type="compositionally biased region" description="Acidic residues" evidence="11">
    <location>
        <begin position="512"/>
        <end position="528"/>
    </location>
</feature>
<organism evidence="15 16">
    <name type="scientific">Dissophora globulifera</name>
    <dbReference type="NCBI Taxonomy" id="979702"/>
    <lineage>
        <taxon>Eukaryota</taxon>
        <taxon>Fungi</taxon>
        <taxon>Fungi incertae sedis</taxon>
        <taxon>Mucoromycota</taxon>
        <taxon>Mortierellomycotina</taxon>
        <taxon>Mortierellomycetes</taxon>
        <taxon>Mortierellales</taxon>
        <taxon>Mortierellaceae</taxon>
        <taxon>Dissophora</taxon>
    </lineage>
</organism>
<dbReference type="OrthoDB" id="10259640at2759"/>
<evidence type="ECO:0000256" key="2">
    <source>
        <dbReference type="ARBA" id="ARBA00022517"/>
    </source>
</evidence>
<dbReference type="InterPro" id="IPR014001">
    <property type="entry name" value="Helicase_ATP-bd"/>
</dbReference>
<protein>
    <recommendedName>
        <fullName evidence="10">ATP-dependent RNA helicase</fullName>
        <ecNumber evidence="10">3.6.4.13</ecNumber>
    </recommendedName>
</protein>
<feature type="compositionally biased region" description="Acidic residues" evidence="11">
    <location>
        <begin position="744"/>
        <end position="757"/>
    </location>
</feature>
<comment type="similarity">
    <text evidence="10">Belongs to the DEAD box helicase family.</text>
</comment>
<keyword evidence="16" id="KW-1185">Reference proteome</keyword>
<feature type="domain" description="DEAD-box RNA helicase Q" evidence="14">
    <location>
        <begin position="45"/>
        <end position="73"/>
    </location>
</feature>
<feature type="region of interest" description="Disordered" evidence="11">
    <location>
        <begin position="1"/>
        <end position="27"/>
    </location>
</feature>
<feature type="domain" description="Helicase C-terminal" evidence="13">
    <location>
        <begin position="263"/>
        <end position="425"/>
    </location>
</feature>
<comment type="caution">
    <text evidence="15">The sequence shown here is derived from an EMBL/GenBank/DDBJ whole genome shotgun (WGS) entry which is preliminary data.</text>
</comment>
<evidence type="ECO:0000256" key="1">
    <source>
        <dbReference type="ARBA" id="ARBA00004604"/>
    </source>
</evidence>
<dbReference type="InterPro" id="IPR011545">
    <property type="entry name" value="DEAD/DEAH_box_helicase_dom"/>
</dbReference>
<evidence type="ECO:0000259" key="13">
    <source>
        <dbReference type="PROSITE" id="PS51194"/>
    </source>
</evidence>
<evidence type="ECO:0000256" key="6">
    <source>
        <dbReference type="ARBA" id="ARBA00022806"/>
    </source>
</evidence>
<dbReference type="InterPro" id="IPR014014">
    <property type="entry name" value="RNA_helicase_DEAD_Q_motif"/>
</dbReference>
<dbReference type="Pfam" id="PF13959">
    <property type="entry name" value="CTE_SPB4"/>
    <property type="match status" value="1"/>
</dbReference>
<dbReference type="PROSITE" id="PS51194">
    <property type="entry name" value="HELICASE_CTER"/>
    <property type="match status" value="1"/>
</dbReference>
<keyword evidence="7 10" id="KW-0067">ATP-binding</keyword>
<dbReference type="Pfam" id="PF09428">
    <property type="entry name" value="DUF2011"/>
    <property type="match status" value="1"/>
</dbReference>
<dbReference type="CDD" id="cd18787">
    <property type="entry name" value="SF2_C_DEAD"/>
    <property type="match status" value="1"/>
</dbReference>
<keyword evidence="5 10" id="KW-0378">Hydrolase</keyword>
<proteinExistence type="inferred from homology"/>
<feature type="domain" description="Helicase ATP-binding" evidence="12">
    <location>
        <begin position="76"/>
        <end position="250"/>
    </location>
</feature>
<dbReference type="GO" id="GO:0016787">
    <property type="term" value="F:hydrolase activity"/>
    <property type="evidence" value="ECO:0007669"/>
    <property type="project" value="UniProtKB-KW"/>
</dbReference>
<dbReference type="EC" id="3.6.4.13" evidence="10"/>
<dbReference type="GO" id="GO:0003723">
    <property type="term" value="F:RNA binding"/>
    <property type="evidence" value="ECO:0007669"/>
    <property type="project" value="UniProtKB-UniRule"/>
</dbReference>
<evidence type="ECO:0000259" key="14">
    <source>
        <dbReference type="PROSITE" id="PS51195"/>
    </source>
</evidence>
<feature type="short sequence motif" description="Q motif" evidence="9">
    <location>
        <begin position="45"/>
        <end position="73"/>
    </location>
</feature>
<evidence type="ECO:0000256" key="3">
    <source>
        <dbReference type="ARBA" id="ARBA00022552"/>
    </source>
</evidence>
<feature type="compositionally biased region" description="Basic and acidic residues" evidence="11">
    <location>
        <begin position="582"/>
        <end position="595"/>
    </location>
</feature>
<dbReference type="SUPFAM" id="SSF52540">
    <property type="entry name" value="P-loop containing nucleoside triphosphate hydrolases"/>
    <property type="match status" value="1"/>
</dbReference>
<evidence type="ECO:0000256" key="9">
    <source>
        <dbReference type="PROSITE-ProRule" id="PRU00552"/>
    </source>
</evidence>
<name>A0A9P6UXW2_9FUNG</name>
<feature type="region of interest" description="Disordered" evidence="11">
    <location>
        <begin position="847"/>
        <end position="872"/>
    </location>
</feature>